<name>Q5Z4Q9_ORYSJ</name>
<evidence type="ECO:0000256" key="1">
    <source>
        <dbReference type="SAM" id="MobiDB-lite"/>
    </source>
</evidence>
<feature type="compositionally biased region" description="Basic residues" evidence="1">
    <location>
        <begin position="9"/>
        <end position="21"/>
    </location>
</feature>
<sequence>MLGAVVNSHKAHNRSGCHKAHGAAGQDLTSDFSDEVLSISAVRAHPILVELPLPSPAQVQIGASQHGSRRHSERSPLDSV</sequence>
<gene>
    <name evidence="2" type="primary">B1156C07.25</name>
</gene>
<feature type="region of interest" description="Disordered" evidence="1">
    <location>
        <begin position="1"/>
        <end position="26"/>
    </location>
</feature>
<dbReference type="Proteomes" id="UP000000763">
    <property type="component" value="Chromosome 6"/>
</dbReference>
<evidence type="ECO:0000313" key="2">
    <source>
        <dbReference type="EMBL" id="BAD62273.1"/>
    </source>
</evidence>
<evidence type="ECO:0000313" key="3">
    <source>
        <dbReference type="Proteomes" id="UP000000763"/>
    </source>
</evidence>
<reference evidence="3" key="2">
    <citation type="journal article" date="2008" name="Nucleic Acids Res.">
        <title>The rice annotation project database (RAP-DB): 2008 update.</title>
        <authorList>
            <consortium name="The rice annotation project (RAP)"/>
        </authorList>
    </citation>
    <scope>GENOME REANNOTATION</scope>
    <source>
        <strain evidence="3">cv. Nipponbare</strain>
    </source>
</reference>
<proteinExistence type="predicted"/>
<reference evidence="3" key="1">
    <citation type="journal article" date="2005" name="Nature">
        <title>The map-based sequence of the rice genome.</title>
        <authorList>
            <consortium name="International rice genome sequencing project (IRGSP)"/>
            <person name="Matsumoto T."/>
            <person name="Wu J."/>
            <person name="Kanamori H."/>
            <person name="Katayose Y."/>
            <person name="Fujisawa M."/>
            <person name="Namiki N."/>
            <person name="Mizuno H."/>
            <person name="Yamamoto K."/>
            <person name="Antonio B.A."/>
            <person name="Baba T."/>
            <person name="Sakata K."/>
            <person name="Nagamura Y."/>
            <person name="Aoki H."/>
            <person name="Arikawa K."/>
            <person name="Arita K."/>
            <person name="Bito T."/>
            <person name="Chiden Y."/>
            <person name="Fujitsuka N."/>
            <person name="Fukunaka R."/>
            <person name="Hamada M."/>
            <person name="Harada C."/>
            <person name="Hayashi A."/>
            <person name="Hijishita S."/>
            <person name="Honda M."/>
            <person name="Hosokawa S."/>
            <person name="Ichikawa Y."/>
            <person name="Idonuma A."/>
            <person name="Iijima M."/>
            <person name="Ikeda M."/>
            <person name="Ikeno M."/>
            <person name="Ito K."/>
            <person name="Ito S."/>
            <person name="Ito T."/>
            <person name="Ito Y."/>
            <person name="Ito Y."/>
            <person name="Iwabuchi A."/>
            <person name="Kamiya K."/>
            <person name="Karasawa W."/>
            <person name="Kurita K."/>
            <person name="Katagiri S."/>
            <person name="Kikuta A."/>
            <person name="Kobayashi H."/>
            <person name="Kobayashi N."/>
            <person name="Machita K."/>
            <person name="Maehara T."/>
            <person name="Masukawa M."/>
            <person name="Mizubayashi T."/>
            <person name="Mukai Y."/>
            <person name="Nagasaki H."/>
            <person name="Nagata Y."/>
            <person name="Naito S."/>
            <person name="Nakashima M."/>
            <person name="Nakama Y."/>
            <person name="Nakamichi Y."/>
            <person name="Nakamura M."/>
            <person name="Meguro A."/>
            <person name="Negishi M."/>
            <person name="Ohta I."/>
            <person name="Ohta T."/>
            <person name="Okamoto M."/>
            <person name="Ono N."/>
            <person name="Saji S."/>
            <person name="Sakaguchi M."/>
            <person name="Sakai K."/>
            <person name="Shibata M."/>
            <person name="Shimokawa T."/>
            <person name="Song J."/>
            <person name="Takazaki Y."/>
            <person name="Terasawa K."/>
            <person name="Tsugane M."/>
            <person name="Tsuji K."/>
            <person name="Ueda S."/>
            <person name="Waki K."/>
            <person name="Yamagata H."/>
            <person name="Yamamoto M."/>
            <person name="Yamamoto S."/>
            <person name="Yamane H."/>
            <person name="Yoshiki S."/>
            <person name="Yoshihara R."/>
            <person name="Yukawa K."/>
            <person name="Zhong H."/>
            <person name="Yano M."/>
            <person name="Yuan Q."/>
            <person name="Ouyang S."/>
            <person name="Liu J."/>
            <person name="Jones K.M."/>
            <person name="Gansberger K."/>
            <person name="Moffat K."/>
            <person name="Hill J."/>
            <person name="Bera J."/>
            <person name="Fadrosh D."/>
            <person name="Jin S."/>
            <person name="Johri S."/>
            <person name="Kim M."/>
            <person name="Overton L."/>
            <person name="Reardon M."/>
            <person name="Tsitrin T."/>
            <person name="Vuong H."/>
            <person name="Weaver B."/>
            <person name="Ciecko A."/>
            <person name="Tallon L."/>
            <person name="Jackson J."/>
            <person name="Pai G."/>
            <person name="Aken S.V."/>
            <person name="Utterback T."/>
            <person name="Reidmuller S."/>
            <person name="Feldblyum T."/>
            <person name="Hsiao J."/>
            <person name="Zismann V."/>
            <person name="Iobst S."/>
            <person name="de Vazeille A.R."/>
            <person name="Buell C.R."/>
            <person name="Ying K."/>
            <person name="Li Y."/>
            <person name="Lu T."/>
            <person name="Huang Y."/>
            <person name="Zhao Q."/>
            <person name="Feng Q."/>
            <person name="Zhang L."/>
            <person name="Zhu J."/>
            <person name="Weng Q."/>
            <person name="Mu J."/>
            <person name="Lu Y."/>
            <person name="Fan D."/>
            <person name="Liu Y."/>
            <person name="Guan J."/>
            <person name="Zhang Y."/>
            <person name="Yu S."/>
            <person name="Liu X."/>
            <person name="Zhang Y."/>
            <person name="Hong G."/>
            <person name="Han B."/>
            <person name="Choisne N."/>
            <person name="Demange N."/>
            <person name="Orjeda G."/>
            <person name="Samain S."/>
            <person name="Cattolico L."/>
            <person name="Pelletier E."/>
            <person name="Couloux A."/>
            <person name="Segurens B."/>
            <person name="Wincker P."/>
            <person name="D'Hont A."/>
            <person name="Scarpelli C."/>
            <person name="Weissenbach J."/>
            <person name="Salanoubat M."/>
            <person name="Quetier F."/>
            <person name="Yu Y."/>
            <person name="Kim H.R."/>
            <person name="Rambo T."/>
            <person name="Currie J."/>
            <person name="Collura K."/>
            <person name="Luo M."/>
            <person name="Yang T."/>
            <person name="Ammiraju J.S.S."/>
            <person name="Engler F."/>
            <person name="Soderlund C."/>
            <person name="Wing R.A."/>
            <person name="Palmer L.E."/>
            <person name="de la Bastide M."/>
            <person name="Spiegel L."/>
            <person name="Nascimento L."/>
            <person name="Zutavern T."/>
            <person name="O'Shaughnessy A."/>
            <person name="Dike S."/>
            <person name="Dedhia N."/>
            <person name="Preston R."/>
            <person name="Balija V."/>
            <person name="McCombie W.R."/>
            <person name="Chow T."/>
            <person name="Chen H."/>
            <person name="Chung M."/>
            <person name="Chen C."/>
            <person name="Shaw J."/>
            <person name="Wu H."/>
            <person name="Hsiao K."/>
            <person name="Chao Y."/>
            <person name="Chu M."/>
            <person name="Cheng C."/>
            <person name="Hour A."/>
            <person name="Lee P."/>
            <person name="Lin S."/>
            <person name="Lin Y."/>
            <person name="Liou J."/>
            <person name="Liu S."/>
            <person name="Hsing Y."/>
            <person name="Raghuvanshi S."/>
            <person name="Mohanty A."/>
            <person name="Bharti A.K."/>
            <person name="Gaur A."/>
            <person name="Gupta V."/>
            <person name="Kumar D."/>
            <person name="Ravi V."/>
            <person name="Vij S."/>
            <person name="Kapur A."/>
            <person name="Khurana P."/>
            <person name="Khurana P."/>
            <person name="Khurana J.P."/>
            <person name="Tyagi A.K."/>
            <person name="Gaikwad K."/>
            <person name="Singh A."/>
            <person name="Dalal V."/>
            <person name="Srivastava S."/>
            <person name="Dixit A."/>
            <person name="Pal A.K."/>
            <person name="Ghazi I.A."/>
            <person name="Yadav M."/>
            <person name="Pandit A."/>
            <person name="Bhargava A."/>
            <person name="Sureshbabu K."/>
            <person name="Batra K."/>
            <person name="Sharma T.R."/>
            <person name="Mohapatra T."/>
            <person name="Singh N.K."/>
            <person name="Messing J."/>
            <person name="Nelson A.B."/>
            <person name="Fuks G."/>
            <person name="Kavchok S."/>
            <person name="Keizer G."/>
            <person name="Linton E."/>
            <person name="Llaca V."/>
            <person name="Song R."/>
            <person name="Tanyolac B."/>
            <person name="Young S."/>
            <person name="Ho-Il K."/>
            <person name="Hahn J.H."/>
            <person name="Sangsakoo G."/>
            <person name="Vanavichit A."/>
            <person name="de Mattos Luiz.A.T."/>
            <person name="Zimmer P.D."/>
            <person name="Malone G."/>
            <person name="Dellagostin O."/>
            <person name="de Oliveira A.C."/>
            <person name="Bevan M."/>
            <person name="Bancroft I."/>
            <person name="Minx P."/>
            <person name="Cordum H."/>
            <person name="Wilson R."/>
            <person name="Cheng Z."/>
            <person name="Jin W."/>
            <person name="Jiang J."/>
            <person name="Leong S.A."/>
            <person name="Iwama H."/>
            <person name="Gojobori T."/>
            <person name="Itoh T."/>
            <person name="Niimura Y."/>
            <person name="Fujii Y."/>
            <person name="Habara T."/>
            <person name="Sakai H."/>
            <person name="Sato Y."/>
            <person name="Wilson G."/>
            <person name="Kumar K."/>
            <person name="McCouch S."/>
            <person name="Juretic N."/>
            <person name="Hoen D."/>
            <person name="Wright S."/>
            <person name="Bruskiewich R."/>
            <person name="Bureau T."/>
            <person name="Miyao A."/>
            <person name="Hirochika H."/>
            <person name="Nishikawa T."/>
            <person name="Kadowaki K."/>
            <person name="Sugiura M."/>
            <person name="Burr B."/>
            <person name="Sasaki T."/>
        </authorList>
    </citation>
    <scope>NUCLEOTIDE SEQUENCE [LARGE SCALE GENOMIC DNA]</scope>
    <source>
        <strain evidence="3">cv. Nipponbare</strain>
    </source>
</reference>
<dbReference type="AlphaFoldDB" id="Q5Z4Q9"/>
<accession>Q5Z4Q9</accession>
<dbReference type="EMBL" id="AP005968">
    <property type="protein sequence ID" value="BAD62273.1"/>
    <property type="molecule type" value="Genomic_DNA"/>
</dbReference>
<organism evidence="2 3">
    <name type="scientific">Oryza sativa subsp. japonica</name>
    <name type="common">Rice</name>
    <dbReference type="NCBI Taxonomy" id="39947"/>
    <lineage>
        <taxon>Eukaryota</taxon>
        <taxon>Viridiplantae</taxon>
        <taxon>Streptophyta</taxon>
        <taxon>Embryophyta</taxon>
        <taxon>Tracheophyta</taxon>
        <taxon>Spermatophyta</taxon>
        <taxon>Magnoliopsida</taxon>
        <taxon>Liliopsida</taxon>
        <taxon>Poales</taxon>
        <taxon>Poaceae</taxon>
        <taxon>BOP clade</taxon>
        <taxon>Oryzoideae</taxon>
        <taxon>Oryzeae</taxon>
        <taxon>Oryzinae</taxon>
        <taxon>Oryza</taxon>
        <taxon>Oryza sativa</taxon>
    </lineage>
</organism>
<feature type="region of interest" description="Disordered" evidence="1">
    <location>
        <begin position="59"/>
        <end position="80"/>
    </location>
</feature>
<protein>
    <submittedName>
        <fullName evidence="2">Uncharacterized protein</fullName>
    </submittedName>
</protein>